<geneLocation type="plasmid" evidence="5 7">
    <name>pRho-VOC14-L</name>
</geneLocation>
<dbReference type="PRINTS" id="PR00080">
    <property type="entry name" value="SDRFAMILY"/>
</dbReference>
<dbReference type="InterPro" id="IPR002347">
    <property type="entry name" value="SDR_fam"/>
</dbReference>
<dbReference type="GO" id="GO:0016616">
    <property type="term" value="F:oxidoreductase activity, acting on the CH-OH group of donors, NAD or NADP as acceptor"/>
    <property type="evidence" value="ECO:0007669"/>
    <property type="project" value="TreeGrafter"/>
</dbReference>
<evidence type="ECO:0000313" key="5">
    <source>
        <dbReference type="EMBL" id="WLF52317.1"/>
    </source>
</evidence>
<dbReference type="SUPFAM" id="SSF51735">
    <property type="entry name" value="NAD(P)-binding Rossmann-fold domains"/>
    <property type="match status" value="1"/>
</dbReference>
<dbReference type="FunFam" id="3.40.50.720:FF:000084">
    <property type="entry name" value="Short-chain dehydrogenase reductase"/>
    <property type="match status" value="1"/>
</dbReference>
<dbReference type="PANTHER" id="PTHR42760:SF40">
    <property type="entry name" value="3-OXOACYL-[ACYL-CARRIER-PROTEIN] REDUCTASE, CHLOROPLASTIC"/>
    <property type="match status" value="1"/>
</dbReference>
<protein>
    <submittedName>
        <fullName evidence="5">SDR family NAD(P)-dependent oxidoreductase</fullName>
    </submittedName>
</protein>
<dbReference type="PRINTS" id="PR00081">
    <property type="entry name" value="GDHRDH"/>
</dbReference>
<dbReference type="PROSITE" id="PS00061">
    <property type="entry name" value="ADH_SHORT"/>
    <property type="match status" value="1"/>
</dbReference>
<dbReference type="InterPro" id="IPR036291">
    <property type="entry name" value="NAD(P)-bd_dom_sf"/>
</dbReference>
<keyword evidence="5" id="KW-0614">Plasmid</keyword>
<dbReference type="InterPro" id="IPR020904">
    <property type="entry name" value="Sc_DH/Rdtase_CS"/>
</dbReference>
<feature type="domain" description="Ketoreductase" evidence="3">
    <location>
        <begin position="8"/>
        <end position="189"/>
    </location>
</feature>
<dbReference type="PANTHER" id="PTHR42760">
    <property type="entry name" value="SHORT-CHAIN DEHYDROGENASES/REDUCTASES FAMILY MEMBER"/>
    <property type="match status" value="1"/>
</dbReference>
<gene>
    <name evidence="4" type="ORF">O4328_42505</name>
    <name evidence="5" type="ORF">Q5707_43815</name>
</gene>
<evidence type="ECO:0000313" key="4">
    <source>
        <dbReference type="EMBL" id="MCZ4590215.1"/>
    </source>
</evidence>
<evidence type="ECO:0000259" key="3">
    <source>
        <dbReference type="SMART" id="SM00822"/>
    </source>
</evidence>
<evidence type="ECO:0000313" key="7">
    <source>
        <dbReference type="Proteomes" id="UP001231166"/>
    </source>
</evidence>
<dbReference type="EMBL" id="JAPWIS010000043">
    <property type="protein sequence ID" value="MCZ4590215.1"/>
    <property type="molecule type" value="Genomic_DNA"/>
</dbReference>
<evidence type="ECO:0000256" key="1">
    <source>
        <dbReference type="ARBA" id="ARBA00006484"/>
    </source>
</evidence>
<dbReference type="AlphaFoldDB" id="A0AAX3YS64"/>
<dbReference type="CDD" id="cd05233">
    <property type="entry name" value="SDR_c"/>
    <property type="match status" value="1"/>
</dbReference>
<dbReference type="RefSeq" id="WP_269592921.1">
    <property type="nucleotide sequence ID" value="NZ_CP130956.1"/>
</dbReference>
<dbReference type="Gene3D" id="3.40.50.720">
    <property type="entry name" value="NAD(P)-binding Rossmann-like Domain"/>
    <property type="match status" value="1"/>
</dbReference>
<reference evidence="4" key="1">
    <citation type="submission" date="2022-12" db="EMBL/GenBank/DDBJ databases">
        <authorList>
            <person name="Krivoruchko A.V."/>
            <person name="Elkin A."/>
        </authorList>
    </citation>
    <scope>NUCLEOTIDE SEQUENCE</scope>
    <source>
        <strain evidence="4">IEGM 249</strain>
    </source>
</reference>
<dbReference type="Proteomes" id="UP001231166">
    <property type="component" value="Plasmid pRho-VOC14-L"/>
</dbReference>
<keyword evidence="2" id="KW-0560">Oxidoreductase</keyword>
<dbReference type="Proteomes" id="UP001066327">
    <property type="component" value="Unassembled WGS sequence"/>
</dbReference>
<evidence type="ECO:0000313" key="6">
    <source>
        <dbReference type="Proteomes" id="UP001066327"/>
    </source>
</evidence>
<dbReference type="InterPro" id="IPR057326">
    <property type="entry name" value="KR_dom"/>
</dbReference>
<reference evidence="5" key="2">
    <citation type="submission" date="2023-07" db="EMBL/GenBank/DDBJ databases">
        <title>Genomic analysis of Rhodococcus opacus VOC-14 with glycol ethers degradation activity.</title>
        <authorList>
            <person name="Narkevich D.A."/>
            <person name="Hlushen A.M."/>
            <person name="Akhremchuk A.E."/>
            <person name="Sikolenko M.A."/>
            <person name="Valentovich L.N."/>
        </authorList>
    </citation>
    <scope>NUCLEOTIDE SEQUENCE</scope>
    <source>
        <strain evidence="5">VOC-14</strain>
        <plasmid evidence="5">pRho-VOC14-L</plasmid>
    </source>
</reference>
<dbReference type="GO" id="GO:0030497">
    <property type="term" value="P:fatty acid elongation"/>
    <property type="evidence" value="ECO:0007669"/>
    <property type="project" value="TreeGrafter"/>
</dbReference>
<comment type="similarity">
    <text evidence="1">Belongs to the short-chain dehydrogenases/reductases (SDR) family.</text>
</comment>
<accession>A0AAX3YS64</accession>
<sequence>MSTLLTGKTALITGGGTGIGREIALQFAQAGARIALTYRSHEPDPETVQTLTDSSGHPPVLICLDATSEAEVRDALATIGDDLGVLDILVNNVGGLVQRAGIADLDLKLWHKILAVNLDSMLLTTQHALPLMTRGAGRIINVASLAGRTGGHPGALAYATAKAAVFGFTRSLATELAPRAITVNALAPGFIEATPFHDTFTTAESKRATITTIPAGRAGTPDDVAGPALWLASEHSSFVTGTVVDINGGQHFA</sequence>
<evidence type="ECO:0000256" key="2">
    <source>
        <dbReference type="ARBA" id="ARBA00023002"/>
    </source>
</evidence>
<dbReference type="Pfam" id="PF13561">
    <property type="entry name" value="adh_short_C2"/>
    <property type="match status" value="1"/>
</dbReference>
<dbReference type="SMART" id="SM00822">
    <property type="entry name" value="PKS_KR"/>
    <property type="match status" value="1"/>
</dbReference>
<proteinExistence type="inferred from homology"/>
<keyword evidence="6" id="KW-1185">Reference proteome</keyword>
<name>A0AAX3YS64_RHOOP</name>
<organism evidence="5 7">
    <name type="scientific">Rhodococcus opacus</name>
    <name type="common">Nocardia opaca</name>
    <dbReference type="NCBI Taxonomy" id="37919"/>
    <lineage>
        <taxon>Bacteria</taxon>
        <taxon>Bacillati</taxon>
        <taxon>Actinomycetota</taxon>
        <taxon>Actinomycetes</taxon>
        <taxon>Mycobacteriales</taxon>
        <taxon>Nocardiaceae</taxon>
        <taxon>Rhodococcus</taxon>
    </lineage>
</organism>
<dbReference type="EMBL" id="CP130956">
    <property type="protein sequence ID" value="WLF52317.1"/>
    <property type="molecule type" value="Genomic_DNA"/>
</dbReference>